<dbReference type="STRING" id="266940.Krad_1104"/>
<dbReference type="AlphaFoldDB" id="A6W703"/>
<evidence type="ECO:0000313" key="9">
    <source>
        <dbReference type="Proteomes" id="UP000001116"/>
    </source>
</evidence>
<feature type="transmembrane region" description="Helical" evidence="7">
    <location>
        <begin position="222"/>
        <end position="243"/>
    </location>
</feature>
<dbReference type="GO" id="GO:0016020">
    <property type="term" value="C:membrane"/>
    <property type="evidence" value="ECO:0007669"/>
    <property type="project" value="UniProtKB-SubCell"/>
</dbReference>
<feature type="transmembrane region" description="Helical" evidence="7">
    <location>
        <begin position="43"/>
        <end position="64"/>
    </location>
</feature>
<feature type="binding site" evidence="5">
    <location>
        <position position="224"/>
    </location>
    <ligand>
        <name>Zn(2+)</name>
        <dbReference type="ChEBI" id="CHEBI:29105"/>
    </ligand>
</feature>
<evidence type="ECO:0000256" key="2">
    <source>
        <dbReference type="ARBA" id="ARBA00022692"/>
    </source>
</evidence>
<keyword evidence="3 7" id="KW-1133">Transmembrane helix</keyword>
<feature type="compositionally biased region" description="Low complexity" evidence="6">
    <location>
        <begin position="7"/>
        <end position="22"/>
    </location>
</feature>
<dbReference type="HOGENOM" id="CLU_051078_2_2_11"/>
<name>A6W703_KINRD</name>
<accession>A6W703</accession>
<feature type="transmembrane region" description="Helical" evidence="7">
    <location>
        <begin position="184"/>
        <end position="207"/>
    </location>
</feature>
<dbReference type="eggNOG" id="COG1272">
    <property type="taxonomic scope" value="Bacteria"/>
</dbReference>
<keyword evidence="5" id="KW-0479">Metal-binding</keyword>
<evidence type="ECO:0000256" key="1">
    <source>
        <dbReference type="ARBA" id="ARBA00004141"/>
    </source>
</evidence>
<feature type="transmembrane region" description="Helical" evidence="7">
    <location>
        <begin position="71"/>
        <end position="90"/>
    </location>
</feature>
<feature type="region of interest" description="Disordered" evidence="6">
    <location>
        <begin position="1"/>
        <end position="22"/>
    </location>
</feature>
<dbReference type="Pfam" id="PF03006">
    <property type="entry name" value="HlyIII"/>
    <property type="match status" value="1"/>
</dbReference>
<evidence type="ECO:0000256" key="6">
    <source>
        <dbReference type="SAM" id="MobiDB-lite"/>
    </source>
</evidence>
<dbReference type="EMBL" id="CP000750">
    <property type="protein sequence ID" value="ABS02592.1"/>
    <property type="molecule type" value="Genomic_DNA"/>
</dbReference>
<feature type="binding site" evidence="5">
    <location>
        <position position="220"/>
    </location>
    <ligand>
        <name>Zn(2+)</name>
        <dbReference type="ChEBI" id="CHEBI:29105"/>
    </ligand>
</feature>
<protein>
    <submittedName>
        <fullName evidence="8">Hly-III family protein</fullName>
    </submittedName>
</protein>
<proteinExistence type="predicted"/>
<keyword evidence="4 7" id="KW-0472">Membrane</keyword>
<gene>
    <name evidence="8" type="ordered locus">Krad_1104</name>
</gene>
<evidence type="ECO:0000256" key="3">
    <source>
        <dbReference type="ARBA" id="ARBA00022989"/>
    </source>
</evidence>
<dbReference type="KEGG" id="kra:Krad_1104"/>
<organism evidence="8 9">
    <name type="scientific">Kineococcus radiotolerans (strain ATCC BAA-149 / DSM 14245 / SRS30216)</name>
    <dbReference type="NCBI Taxonomy" id="266940"/>
    <lineage>
        <taxon>Bacteria</taxon>
        <taxon>Bacillati</taxon>
        <taxon>Actinomycetota</taxon>
        <taxon>Actinomycetes</taxon>
        <taxon>Kineosporiales</taxon>
        <taxon>Kineosporiaceae</taxon>
        <taxon>Kineococcus</taxon>
    </lineage>
</organism>
<sequence length="246" mass="25674">MPGAGGAPRAPGPPRRSGYRAGMADVTDDPADLLAAVKPRLRGWLHAGTFPVVLAAGAVLVALAPTTGSRLAALVFVVTAALLFGTSAVYHRGTWSPRWAGVLRRADHSNIFLIIAGTYTPLAVTTLPPDDARSLLTLVWAGAAAGVVFRLFWIGAPRWLYTPVYVALGWVAVGYLGRFADGGGTAVAVLVAVGGAVYSLGAVAYATKRPNPSPRWFGFHEVFHACTVLGFAAHSTAIALATYRLV</sequence>
<dbReference type="PANTHER" id="PTHR20855">
    <property type="entry name" value="ADIPOR/PROGESTIN RECEPTOR-RELATED"/>
    <property type="match status" value="1"/>
</dbReference>
<evidence type="ECO:0000256" key="4">
    <source>
        <dbReference type="ARBA" id="ARBA00023136"/>
    </source>
</evidence>
<evidence type="ECO:0000256" key="5">
    <source>
        <dbReference type="PIRSR" id="PIRSR604254-1"/>
    </source>
</evidence>
<feature type="transmembrane region" description="Helical" evidence="7">
    <location>
        <begin position="135"/>
        <end position="153"/>
    </location>
</feature>
<dbReference type="InterPro" id="IPR004254">
    <property type="entry name" value="AdipoR/HlyIII-related"/>
</dbReference>
<dbReference type="Proteomes" id="UP000001116">
    <property type="component" value="Chromosome"/>
</dbReference>
<dbReference type="PANTHER" id="PTHR20855:SF3">
    <property type="entry name" value="LD03007P"/>
    <property type="match status" value="1"/>
</dbReference>
<dbReference type="GO" id="GO:0046872">
    <property type="term" value="F:metal ion binding"/>
    <property type="evidence" value="ECO:0007669"/>
    <property type="project" value="UniProtKB-KW"/>
</dbReference>
<keyword evidence="9" id="KW-1185">Reference proteome</keyword>
<feature type="transmembrane region" description="Helical" evidence="7">
    <location>
        <begin position="159"/>
        <end position="177"/>
    </location>
</feature>
<comment type="subcellular location">
    <subcellularLocation>
        <location evidence="1">Membrane</location>
        <topology evidence="1">Multi-pass membrane protein</topology>
    </subcellularLocation>
</comment>
<keyword evidence="5" id="KW-0862">Zinc</keyword>
<feature type="binding site" evidence="5">
    <location>
        <position position="91"/>
    </location>
    <ligand>
        <name>Zn(2+)</name>
        <dbReference type="ChEBI" id="CHEBI:29105"/>
    </ligand>
</feature>
<keyword evidence="2 7" id="KW-0812">Transmembrane</keyword>
<evidence type="ECO:0000256" key="7">
    <source>
        <dbReference type="SAM" id="Phobius"/>
    </source>
</evidence>
<reference evidence="9" key="1">
    <citation type="journal article" date="2008" name="PLoS ONE">
        <title>Survival in nuclear waste, extreme resistance, and potential applications gleaned from the genome sequence of Kineococcus radiotolerans SRS30216.</title>
        <authorList>
            <person name="Bagwell C.E."/>
            <person name="Bhat S."/>
            <person name="Hawkins G.M."/>
            <person name="Smith B.W."/>
            <person name="Biswas T."/>
            <person name="Hoover T.R."/>
            <person name="Saunders E."/>
            <person name="Han C.S."/>
            <person name="Tsodikov O.V."/>
            <person name="Shimkets L.J."/>
        </authorList>
    </citation>
    <scope>NUCLEOTIDE SEQUENCE [LARGE SCALE GENOMIC DNA]</scope>
    <source>
        <strain evidence="9">ATCC BAA-149 / DSM 14245 / SRS30216</strain>
    </source>
</reference>
<evidence type="ECO:0000313" key="8">
    <source>
        <dbReference type="EMBL" id="ABS02592.1"/>
    </source>
</evidence>
<feature type="transmembrane region" description="Helical" evidence="7">
    <location>
        <begin position="110"/>
        <end position="128"/>
    </location>
</feature>